<dbReference type="AlphaFoldDB" id="X1VDM5"/>
<dbReference type="EMBL" id="BARW01032951">
    <property type="protein sequence ID" value="GAJ04530.1"/>
    <property type="molecule type" value="Genomic_DNA"/>
</dbReference>
<feature type="non-terminal residue" evidence="1">
    <location>
        <position position="1"/>
    </location>
</feature>
<protein>
    <submittedName>
        <fullName evidence="1">Uncharacterized protein</fullName>
    </submittedName>
</protein>
<dbReference type="SUPFAM" id="SSF56235">
    <property type="entry name" value="N-terminal nucleophile aminohydrolases (Ntn hydrolases)"/>
    <property type="match status" value="1"/>
</dbReference>
<reference evidence="1" key="1">
    <citation type="journal article" date="2014" name="Front. Microbiol.">
        <title>High frequency of phylogenetically diverse reductive dehalogenase-homologous genes in deep subseafloor sedimentary metagenomes.</title>
        <authorList>
            <person name="Kawai M."/>
            <person name="Futagami T."/>
            <person name="Toyoda A."/>
            <person name="Takaki Y."/>
            <person name="Nishi S."/>
            <person name="Hori S."/>
            <person name="Arai W."/>
            <person name="Tsubouchi T."/>
            <person name="Morono Y."/>
            <person name="Uchiyama I."/>
            <person name="Ito T."/>
            <person name="Fujiyama A."/>
            <person name="Inagaki F."/>
            <person name="Takami H."/>
        </authorList>
    </citation>
    <scope>NUCLEOTIDE SEQUENCE</scope>
    <source>
        <strain evidence="1">Expedition CK06-06</strain>
    </source>
</reference>
<sequence length="122" mass="14697">NLTDYYGPDISDWLTPVRTVTFDKQGALPAPTMHRMNRGTYNQIVEMPRKKWSHKFWKSAPNAWNVIPPGQSGFMNFVDGMPNPSPHAYDQLYLYETWTYKPMRYHFWDIWRVRESVERLYY</sequence>
<comment type="caution">
    <text evidence="1">The sequence shown here is derived from an EMBL/GenBank/DDBJ whole genome shotgun (WGS) entry which is preliminary data.</text>
</comment>
<organism evidence="1">
    <name type="scientific">marine sediment metagenome</name>
    <dbReference type="NCBI Taxonomy" id="412755"/>
    <lineage>
        <taxon>unclassified sequences</taxon>
        <taxon>metagenomes</taxon>
        <taxon>ecological metagenomes</taxon>
    </lineage>
</organism>
<name>X1VDM5_9ZZZZ</name>
<dbReference type="InterPro" id="IPR029055">
    <property type="entry name" value="Ntn_hydrolases_N"/>
</dbReference>
<dbReference type="Gene3D" id="3.60.20.10">
    <property type="entry name" value="Glutamine Phosphoribosylpyrophosphate, subunit 1, domain 1"/>
    <property type="match status" value="1"/>
</dbReference>
<evidence type="ECO:0000313" key="1">
    <source>
        <dbReference type="EMBL" id="GAJ04530.1"/>
    </source>
</evidence>
<proteinExistence type="predicted"/>
<accession>X1VDM5</accession>
<gene>
    <name evidence="1" type="ORF">S12H4_52016</name>
</gene>